<proteinExistence type="predicted"/>
<dbReference type="EMBL" id="SLWO01000004">
    <property type="protein sequence ID" value="TCO25273.1"/>
    <property type="molecule type" value="Genomic_DNA"/>
</dbReference>
<evidence type="ECO:0000313" key="5">
    <source>
        <dbReference type="Proteomes" id="UP000622648"/>
    </source>
</evidence>
<keyword evidence="5" id="KW-1185">Reference proteome</keyword>
<evidence type="ECO:0000313" key="2">
    <source>
        <dbReference type="EMBL" id="GGE46802.1"/>
    </source>
</evidence>
<dbReference type="Proteomes" id="UP000622648">
    <property type="component" value="Unassembled WGS sequence"/>
</dbReference>
<organism evidence="3 4">
    <name type="scientific">Pedobacter psychrotolerans</name>
    <dbReference type="NCBI Taxonomy" id="1843235"/>
    <lineage>
        <taxon>Bacteria</taxon>
        <taxon>Pseudomonadati</taxon>
        <taxon>Bacteroidota</taxon>
        <taxon>Sphingobacteriia</taxon>
        <taxon>Sphingobacteriales</taxon>
        <taxon>Sphingobacteriaceae</taxon>
        <taxon>Pedobacter</taxon>
    </lineage>
</organism>
<accession>A0A4R2HE93</accession>
<protein>
    <submittedName>
        <fullName evidence="3">Uncharacterized protein</fullName>
    </submittedName>
</protein>
<feature type="chain" id="PRO_5020997606" evidence="1">
    <location>
        <begin position="20"/>
        <end position="66"/>
    </location>
</feature>
<feature type="signal peptide" evidence="1">
    <location>
        <begin position="1"/>
        <end position="19"/>
    </location>
</feature>
<reference evidence="5" key="2">
    <citation type="journal article" date="2019" name="Int. J. Syst. Evol. Microbiol.">
        <title>The Global Catalogue of Microorganisms (GCM) 10K type strain sequencing project: providing services to taxonomists for standard genome sequencing and annotation.</title>
        <authorList>
            <consortium name="The Broad Institute Genomics Platform"/>
            <consortium name="The Broad Institute Genome Sequencing Center for Infectious Disease"/>
            <person name="Wu L."/>
            <person name="Ma J."/>
        </authorList>
    </citation>
    <scope>NUCLEOTIDE SEQUENCE [LARGE SCALE GENOMIC DNA]</scope>
    <source>
        <strain evidence="5">CGMCC 1.15644</strain>
    </source>
</reference>
<evidence type="ECO:0000256" key="1">
    <source>
        <dbReference type="SAM" id="SignalP"/>
    </source>
</evidence>
<sequence>MRLPLFILFLLGYSLTATAQLTVKLYEDKSYINKLEQQYAKSGYDSIKASSLCSIQKHLSNVESHR</sequence>
<gene>
    <name evidence="3" type="ORF">EV200_104310</name>
    <name evidence="2" type="ORF">GCM10011413_11100</name>
</gene>
<evidence type="ECO:0000313" key="3">
    <source>
        <dbReference type="EMBL" id="TCO25273.1"/>
    </source>
</evidence>
<reference evidence="3 4" key="3">
    <citation type="submission" date="2019-03" db="EMBL/GenBank/DDBJ databases">
        <title>Genomic Encyclopedia of Type Strains, Phase IV (KMG-IV): sequencing the most valuable type-strain genomes for metagenomic binning, comparative biology and taxonomic classification.</title>
        <authorList>
            <person name="Goeker M."/>
        </authorList>
    </citation>
    <scope>NUCLEOTIDE SEQUENCE [LARGE SCALE GENOMIC DNA]</scope>
    <source>
        <strain evidence="3 4">DSM 103236</strain>
    </source>
</reference>
<dbReference type="EMBL" id="BMJO01000002">
    <property type="protein sequence ID" value="GGE46802.1"/>
    <property type="molecule type" value="Genomic_DNA"/>
</dbReference>
<dbReference type="Proteomes" id="UP000295684">
    <property type="component" value="Unassembled WGS sequence"/>
</dbReference>
<keyword evidence="1" id="KW-0732">Signal</keyword>
<reference evidence="2" key="4">
    <citation type="submission" date="2024-05" db="EMBL/GenBank/DDBJ databases">
        <authorList>
            <person name="Sun Q."/>
            <person name="Zhou Y."/>
        </authorList>
    </citation>
    <scope>NUCLEOTIDE SEQUENCE</scope>
    <source>
        <strain evidence="2">CGMCC 1.15644</strain>
    </source>
</reference>
<name>A0A4R2HE93_9SPHI</name>
<reference evidence="2" key="1">
    <citation type="journal article" date="2014" name="Int. J. Syst. Evol. Microbiol.">
        <title>Complete genome of a new Firmicutes species belonging to the dominant human colonic microbiota ('Ruminococcus bicirculans') reveals two chromosomes and a selective capacity to utilize plant glucans.</title>
        <authorList>
            <consortium name="NISC Comparative Sequencing Program"/>
            <person name="Wegmann U."/>
            <person name="Louis P."/>
            <person name="Goesmann A."/>
            <person name="Henrissat B."/>
            <person name="Duncan S.H."/>
            <person name="Flint H.J."/>
        </authorList>
    </citation>
    <scope>NUCLEOTIDE SEQUENCE</scope>
    <source>
        <strain evidence="2">CGMCC 1.15644</strain>
    </source>
</reference>
<evidence type="ECO:0000313" key="4">
    <source>
        <dbReference type="Proteomes" id="UP000295684"/>
    </source>
</evidence>
<comment type="caution">
    <text evidence="3">The sequence shown here is derived from an EMBL/GenBank/DDBJ whole genome shotgun (WGS) entry which is preliminary data.</text>
</comment>
<dbReference type="AlphaFoldDB" id="A0A4R2HE93"/>